<protein>
    <recommendedName>
        <fullName evidence="3">BrnT family toxin</fullName>
    </recommendedName>
</protein>
<dbReference type="InterPro" id="IPR038573">
    <property type="entry name" value="BrnT_sf"/>
</dbReference>
<accession>A0A3B0MBL5</accession>
<keyword evidence="2" id="KW-1185">Reference proteome</keyword>
<gene>
    <name evidence="1" type="ORF">ROE7235_02821</name>
</gene>
<dbReference type="RefSeq" id="WP_121096141.1">
    <property type="nucleotide sequence ID" value="NZ_UIHC01000036.1"/>
</dbReference>
<dbReference type="EMBL" id="UIHC01000036">
    <property type="protein sequence ID" value="SUZ33053.1"/>
    <property type="molecule type" value="Genomic_DNA"/>
</dbReference>
<evidence type="ECO:0000313" key="1">
    <source>
        <dbReference type="EMBL" id="SUZ33053.1"/>
    </source>
</evidence>
<evidence type="ECO:0008006" key="3">
    <source>
        <dbReference type="Google" id="ProtNLM"/>
    </source>
</evidence>
<dbReference type="InterPro" id="IPR007460">
    <property type="entry name" value="BrnT_toxin"/>
</dbReference>
<sequence length="100" mass="11519">MINFDWDHGNSAKCEKHGLTRVQIEAMFRAGLHVAPDPEHSSIAEQRFVAIGMTPEGRPAFIAFCWRDGKIRPISARYMHAREVVRYAETFPEIRSRPDH</sequence>
<proteinExistence type="predicted"/>
<dbReference type="Proteomes" id="UP000272908">
    <property type="component" value="Unassembled WGS sequence"/>
</dbReference>
<dbReference type="Pfam" id="PF04365">
    <property type="entry name" value="BrnT_toxin"/>
    <property type="match status" value="1"/>
</dbReference>
<evidence type="ECO:0000313" key="2">
    <source>
        <dbReference type="Proteomes" id="UP000272908"/>
    </source>
</evidence>
<reference evidence="2" key="1">
    <citation type="submission" date="2018-08" db="EMBL/GenBank/DDBJ databases">
        <authorList>
            <person name="Rodrigo-Torres L."/>
            <person name="Arahal R. D."/>
            <person name="Lucena T."/>
        </authorList>
    </citation>
    <scope>NUCLEOTIDE SEQUENCE [LARGE SCALE GENOMIC DNA]</scope>
    <source>
        <strain evidence="2">CECT 7235</strain>
    </source>
</reference>
<dbReference type="AlphaFoldDB" id="A0A3B0MBL5"/>
<name>A0A3B0MBL5_9RHOB</name>
<organism evidence="1 2">
    <name type="scientific">Roseinatronobacter ekhonensis</name>
    <dbReference type="NCBI Taxonomy" id="254356"/>
    <lineage>
        <taxon>Bacteria</taxon>
        <taxon>Pseudomonadati</taxon>
        <taxon>Pseudomonadota</taxon>
        <taxon>Alphaproteobacteria</taxon>
        <taxon>Rhodobacterales</taxon>
        <taxon>Paracoccaceae</taxon>
        <taxon>Roseinatronobacter</taxon>
    </lineage>
</organism>
<dbReference type="OrthoDB" id="9798158at2"/>
<dbReference type="Gene3D" id="3.10.450.530">
    <property type="entry name" value="Ribonuclease toxin, BrnT, of type II toxin-antitoxin system"/>
    <property type="match status" value="1"/>
</dbReference>